<dbReference type="RefSeq" id="WP_264816847.1">
    <property type="nucleotide sequence ID" value="NZ_BAPV01000057.1"/>
</dbReference>
<keyword evidence="4" id="KW-0862">Zinc</keyword>
<keyword evidence="5 7" id="KW-0067">ATP-binding</keyword>
<accession>A0ABQ0Q5D0</accession>
<sequence length="287" mass="31696">MTGYRTRFAPSPTGYLHLGHMASASHARAMAGREGTFLIRIEDIDAQRCLPHFEQALREDLDWLGFESALPVRRQSDHLETYRSELARLHAMGLVYRCGCSRAQVQAGMRGRAPDGSVIYGGCCRTACIAADRPHVWRLDMARALATIGQAPGWEEWSPHGTQLVSSRAAEFGDVVLGRRDNGVSYHLCVTVDDARQRITLVTRGADLFEASSVHRVLQTLLGYDAPLYAHHGLICDDTGQKLSKRDGAESLRALRDKGYDAHRIIALARASLSDAPVTPADRYADR</sequence>
<feature type="domain" description="Glutamyl/glutaminyl-tRNA synthetase class Ib catalytic" evidence="8">
    <location>
        <begin position="170"/>
        <end position="266"/>
    </location>
</feature>
<keyword evidence="7" id="KW-0648">Protein biosynthesis</keyword>
<keyword evidence="3 7" id="KW-0547">Nucleotide-binding</keyword>
<evidence type="ECO:0000256" key="5">
    <source>
        <dbReference type="ARBA" id="ARBA00022840"/>
    </source>
</evidence>
<name>A0ABQ0Q5D0_9PROT</name>
<dbReference type="PANTHER" id="PTHR43311:SF1">
    <property type="entry name" value="GLUTAMYL-Q TRNA(ASP) SYNTHETASE"/>
    <property type="match status" value="1"/>
</dbReference>
<dbReference type="InterPro" id="IPR020058">
    <property type="entry name" value="Glu/Gln-tRNA-synth_Ib_cat-dom"/>
</dbReference>
<dbReference type="InterPro" id="IPR049940">
    <property type="entry name" value="GluQ/Sye"/>
</dbReference>
<reference evidence="9" key="1">
    <citation type="submission" date="2013-04" db="EMBL/GenBank/DDBJ databases">
        <title>The genome sequencing project of 58 acetic acid bacteria.</title>
        <authorList>
            <person name="Okamoto-Kainuma A."/>
            <person name="Ishikawa M."/>
            <person name="Umino S."/>
            <person name="Koizumi Y."/>
            <person name="Shiwa Y."/>
            <person name="Yoshikawa H."/>
            <person name="Matsutani M."/>
            <person name="Matsushita K."/>
        </authorList>
    </citation>
    <scope>NUCLEOTIDE SEQUENCE</scope>
    <source>
        <strain evidence="9">NRIC 0535</strain>
    </source>
</reference>
<dbReference type="NCBIfam" id="NF004315">
    <property type="entry name" value="PRK05710.1-4"/>
    <property type="match status" value="1"/>
</dbReference>
<dbReference type="PANTHER" id="PTHR43311">
    <property type="entry name" value="GLUTAMATE--TRNA LIGASE"/>
    <property type="match status" value="1"/>
</dbReference>
<evidence type="ECO:0000259" key="8">
    <source>
        <dbReference type="Pfam" id="PF00749"/>
    </source>
</evidence>
<evidence type="ECO:0000313" key="9">
    <source>
        <dbReference type="EMBL" id="GBQ92245.1"/>
    </source>
</evidence>
<comment type="similarity">
    <text evidence="7">Belongs to the class-I aminoacyl-tRNA synthetase family.</text>
</comment>
<proteinExistence type="inferred from homology"/>
<dbReference type="Gene3D" id="3.40.50.620">
    <property type="entry name" value="HUPs"/>
    <property type="match status" value="1"/>
</dbReference>
<comment type="caution">
    <text evidence="9">The sequence shown here is derived from an EMBL/GenBank/DDBJ whole genome shotgun (WGS) entry which is preliminary data.</text>
</comment>
<evidence type="ECO:0000256" key="4">
    <source>
        <dbReference type="ARBA" id="ARBA00022833"/>
    </source>
</evidence>
<gene>
    <name evidence="9" type="ORF">AA0535_2495</name>
</gene>
<keyword evidence="6 7" id="KW-0030">Aminoacyl-tRNA synthetase</keyword>
<dbReference type="PRINTS" id="PR00987">
    <property type="entry name" value="TRNASYNTHGLU"/>
</dbReference>
<feature type="domain" description="Glutamyl/glutaminyl-tRNA synthetase class Ib catalytic" evidence="8">
    <location>
        <begin position="5"/>
        <end position="107"/>
    </location>
</feature>
<evidence type="ECO:0000313" key="10">
    <source>
        <dbReference type="Proteomes" id="UP001062776"/>
    </source>
</evidence>
<evidence type="ECO:0000256" key="6">
    <source>
        <dbReference type="ARBA" id="ARBA00023146"/>
    </source>
</evidence>
<dbReference type="InterPro" id="IPR001412">
    <property type="entry name" value="aa-tRNA-synth_I_CS"/>
</dbReference>
<organism evidence="9 10">
    <name type="scientific">Asaia krungthepensis NRIC 0535</name>
    <dbReference type="NCBI Taxonomy" id="1307925"/>
    <lineage>
        <taxon>Bacteria</taxon>
        <taxon>Pseudomonadati</taxon>
        <taxon>Pseudomonadota</taxon>
        <taxon>Alphaproteobacteria</taxon>
        <taxon>Acetobacterales</taxon>
        <taxon>Acetobacteraceae</taxon>
        <taxon>Asaia</taxon>
    </lineage>
</organism>
<keyword evidence="1 7" id="KW-0436">Ligase</keyword>
<dbReference type="InterPro" id="IPR014729">
    <property type="entry name" value="Rossmann-like_a/b/a_fold"/>
</dbReference>
<dbReference type="SUPFAM" id="SSF52374">
    <property type="entry name" value="Nucleotidylyl transferase"/>
    <property type="match status" value="1"/>
</dbReference>
<dbReference type="Proteomes" id="UP001062776">
    <property type="component" value="Unassembled WGS sequence"/>
</dbReference>
<dbReference type="EMBL" id="BAPV01000057">
    <property type="protein sequence ID" value="GBQ92245.1"/>
    <property type="molecule type" value="Genomic_DNA"/>
</dbReference>
<dbReference type="PROSITE" id="PS00178">
    <property type="entry name" value="AA_TRNA_LIGASE_I"/>
    <property type="match status" value="1"/>
</dbReference>
<dbReference type="Pfam" id="PF00749">
    <property type="entry name" value="tRNA-synt_1c"/>
    <property type="match status" value="2"/>
</dbReference>
<keyword evidence="10" id="KW-1185">Reference proteome</keyword>
<evidence type="ECO:0000256" key="1">
    <source>
        <dbReference type="ARBA" id="ARBA00022598"/>
    </source>
</evidence>
<dbReference type="InterPro" id="IPR000924">
    <property type="entry name" value="Glu/Gln-tRNA-synth"/>
</dbReference>
<evidence type="ECO:0000256" key="7">
    <source>
        <dbReference type="RuleBase" id="RU363037"/>
    </source>
</evidence>
<evidence type="ECO:0000256" key="2">
    <source>
        <dbReference type="ARBA" id="ARBA00022723"/>
    </source>
</evidence>
<evidence type="ECO:0000256" key="3">
    <source>
        <dbReference type="ARBA" id="ARBA00022741"/>
    </source>
</evidence>
<protein>
    <submittedName>
        <fullName evidence="9">Glutamyl-tRNA synthetase</fullName>
    </submittedName>
</protein>
<keyword evidence="2" id="KW-0479">Metal-binding</keyword>